<comment type="caution">
    <text evidence="2">The sequence shown here is derived from an EMBL/GenBank/DDBJ whole genome shotgun (WGS) entry which is preliminary data.</text>
</comment>
<gene>
    <name evidence="2" type="ORF">mRhiFer1_009504</name>
</gene>
<protein>
    <submittedName>
        <fullName evidence="2">Uncharacterized protein</fullName>
    </submittedName>
</protein>
<proteinExistence type="predicted"/>
<evidence type="ECO:0000313" key="2">
    <source>
        <dbReference type="EMBL" id="KAF6273216.1"/>
    </source>
</evidence>
<accession>A0A7J7RAS6</accession>
<name>A0A7J7RAS6_RHIFE</name>
<sequence>MREGRSLSFAGGITQPPAHPSAAPADRDLQTCSVCAQPRPARCTSVPQCISPPPWGAGHETDEETEARRHDGAGIDSKATGPATEDNVNISKLQRESEGQKASDLCKITRLFSDRSGPTSYSLASCLVSQPH</sequence>
<dbReference type="EMBL" id="JACAGC010000028">
    <property type="protein sequence ID" value="KAF6273216.1"/>
    <property type="molecule type" value="Genomic_DNA"/>
</dbReference>
<evidence type="ECO:0000256" key="1">
    <source>
        <dbReference type="SAM" id="MobiDB-lite"/>
    </source>
</evidence>
<dbReference type="AlphaFoldDB" id="A0A7J7RAS6"/>
<feature type="region of interest" description="Disordered" evidence="1">
    <location>
        <begin position="1"/>
        <end position="28"/>
    </location>
</feature>
<evidence type="ECO:0000313" key="3">
    <source>
        <dbReference type="Proteomes" id="UP000585614"/>
    </source>
</evidence>
<dbReference type="Proteomes" id="UP000585614">
    <property type="component" value="Unassembled WGS sequence"/>
</dbReference>
<reference evidence="2 3" key="1">
    <citation type="journal article" date="2020" name="Nature">
        <title>Six reference-quality genomes reveal evolution of bat adaptations.</title>
        <authorList>
            <person name="Jebb D."/>
            <person name="Huang Z."/>
            <person name="Pippel M."/>
            <person name="Hughes G.M."/>
            <person name="Lavrichenko K."/>
            <person name="Devanna P."/>
            <person name="Winkler S."/>
            <person name="Jermiin L.S."/>
            <person name="Skirmuntt E.C."/>
            <person name="Katzourakis A."/>
            <person name="Burkitt-Gray L."/>
            <person name="Ray D.A."/>
            <person name="Sullivan K.A.M."/>
            <person name="Roscito J.G."/>
            <person name="Kirilenko B.M."/>
            <person name="Davalos L.M."/>
            <person name="Corthals A.P."/>
            <person name="Power M.L."/>
            <person name="Jones G."/>
            <person name="Ransome R.D."/>
            <person name="Dechmann D.K.N."/>
            <person name="Locatelli A.G."/>
            <person name="Puechmaille S.J."/>
            <person name="Fedrigo O."/>
            <person name="Jarvis E.D."/>
            <person name="Hiller M."/>
            <person name="Vernes S.C."/>
            <person name="Myers E.W."/>
            <person name="Teeling E.C."/>
        </authorList>
    </citation>
    <scope>NUCLEOTIDE SEQUENCE [LARGE SCALE GENOMIC DNA]</scope>
    <source>
        <strain evidence="2">MRhiFer1</strain>
        <tissue evidence="2">Lung</tissue>
    </source>
</reference>
<feature type="region of interest" description="Disordered" evidence="1">
    <location>
        <begin position="47"/>
        <end position="102"/>
    </location>
</feature>
<organism evidence="2 3">
    <name type="scientific">Rhinolophus ferrumequinum</name>
    <name type="common">Greater horseshoe bat</name>
    <dbReference type="NCBI Taxonomy" id="59479"/>
    <lineage>
        <taxon>Eukaryota</taxon>
        <taxon>Metazoa</taxon>
        <taxon>Chordata</taxon>
        <taxon>Craniata</taxon>
        <taxon>Vertebrata</taxon>
        <taxon>Euteleostomi</taxon>
        <taxon>Mammalia</taxon>
        <taxon>Eutheria</taxon>
        <taxon>Laurasiatheria</taxon>
        <taxon>Chiroptera</taxon>
        <taxon>Yinpterochiroptera</taxon>
        <taxon>Rhinolophoidea</taxon>
        <taxon>Rhinolophidae</taxon>
        <taxon>Rhinolophinae</taxon>
        <taxon>Rhinolophus</taxon>
    </lineage>
</organism>